<evidence type="ECO:0008006" key="3">
    <source>
        <dbReference type="Google" id="ProtNLM"/>
    </source>
</evidence>
<dbReference type="Gene3D" id="3.30.70.270">
    <property type="match status" value="1"/>
</dbReference>
<dbReference type="AlphaFoldDB" id="A0A225WFW1"/>
<dbReference type="PANTHER" id="PTHR33064:SF37">
    <property type="entry name" value="RIBONUCLEASE H"/>
    <property type="match status" value="1"/>
</dbReference>
<dbReference type="EMBL" id="NBNE01001061">
    <property type="protein sequence ID" value="OWZ15750.1"/>
    <property type="molecule type" value="Genomic_DNA"/>
</dbReference>
<sequence>MICLHPNATPYRCKVRQYSPDKSEFMAEFNKKLVSLGWKSTTGEFRQTVDCRPTNGVTEPMAGVMPSLEVAVDHCTGKMFYAVFDFLKGFWQLPLAKCCQEIISYMTDRGVFTPTRVPQGSTDAALHF</sequence>
<protein>
    <recommendedName>
        <fullName evidence="3">Reverse transcriptase domain-containing protein</fullName>
    </recommendedName>
</protein>
<dbReference type="OrthoDB" id="118603at2759"/>
<evidence type="ECO:0000313" key="2">
    <source>
        <dbReference type="Proteomes" id="UP000198211"/>
    </source>
</evidence>
<comment type="caution">
    <text evidence="1">The sequence shown here is derived from an EMBL/GenBank/DDBJ whole genome shotgun (WGS) entry which is preliminary data.</text>
</comment>
<gene>
    <name evidence="1" type="ORF">PHMEG_00010552</name>
</gene>
<accession>A0A225WFW1</accession>
<reference evidence="2" key="1">
    <citation type="submission" date="2017-03" db="EMBL/GenBank/DDBJ databases">
        <title>Phytopthora megakarya and P. palmivora, two closely related causual agents of cacao black pod achieved similar genome size and gene model numbers by different mechanisms.</title>
        <authorList>
            <person name="Ali S."/>
            <person name="Shao J."/>
            <person name="Larry D.J."/>
            <person name="Kronmiller B."/>
            <person name="Shen D."/>
            <person name="Strem M.D."/>
            <person name="Melnick R.L."/>
            <person name="Guiltinan M.J."/>
            <person name="Tyler B.M."/>
            <person name="Meinhardt L.W."/>
            <person name="Bailey B.A."/>
        </authorList>
    </citation>
    <scope>NUCLEOTIDE SEQUENCE [LARGE SCALE GENOMIC DNA]</scope>
    <source>
        <strain evidence="2">zdho120</strain>
    </source>
</reference>
<dbReference type="InterPro" id="IPR051320">
    <property type="entry name" value="Viral_Replic_Matur_Polypro"/>
</dbReference>
<name>A0A225WFW1_9STRA</name>
<dbReference type="InterPro" id="IPR043502">
    <property type="entry name" value="DNA/RNA_pol_sf"/>
</dbReference>
<dbReference type="SUPFAM" id="SSF56672">
    <property type="entry name" value="DNA/RNA polymerases"/>
    <property type="match status" value="1"/>
</dbReference>
<keyword evidence="2" id="KW-1185">Reference proteome</keyword>
<dbReference type="Proteomes" id="UP000198211">
    <property type="component" value="Unassembled WGS sequence"/>
</dbReference>
<dbReference type="InterPro" id="IPR043128">
    <property type="entry name" value="Rev_trsase/Diguanyl_cyclase"/>
</dbReference>
<proteinExistence type="predicted"/>
<evidence type="ECO:0000313" key="1">
    <source>
        <dbReference type="EMBL" id="OWZ15750.1"/>
    </source>
</evidence>
<dbReference type="Gene3D" id="3.10.10.10">
    <property type="entry name" value="HIV Type 1 Reverse Transcriptase, subunit A, domain 1"/>
    <property type="match status" value="1"/>
</dbReference>
<dbReference type="PANTHER" id="PTHR33064">
    <property type="entry name" value="POL PROTEIN"/>
    <property type="match status" value="1"/>
</dbReference>
<organism evidence="1 2">
    <name type="scientific">Phytophthora megakarya</name>
    <dbReference type="NCBI Taxonomy" id="4795"/>
    <lineage>
        <taxon>Eukaryota</taxon>
        <taxon>Sar</taxon>
        <taxon>Stramenopiles</taxon>
        <taxon>Oomycota</taxon>
        <taxon>Peronosporomycetes</taxon>
        <taxon>Peronosporales</taxon>
        <taxon>Peronosporaceae</taxon>
        <taxon>Phytophthora</taxon>
    </lineage>
</organism>